<protein>
    <recommendedName>
        <fullName evidence="3">snRNA-activating protein complex subunit 3</fullName>
    </recommendedName>
    <alternativeName>
        <fullName evidence="10">Small nuclear RNA-activating complex polypeptide 3</fullName>
    </alternativeName>
</protein>
<evidence type="ECO:0000256" key="10">
    <source>
        <dbReference type="ARBA" id="ARBA00029606"/>
    </source>
</evidence>
<comment type="subcellular location">
    <subcellularLocation>
        <location evidence="1">Nucleus</location>
    </subcellularLocation>
</comment>
<proteinExistence type="inferred from homology"/>
<dbReference type="EnsemblMetazoa" id="AEPI001172-RA">
    <property type="protein sequence ID" value="AEPI001172-PA"/>
    <property type="gene ID" value="AEPI001172"/>
</dbReference>
<dbReference type="PANTHER" id="PTHR13421">
    <property type="entry name" value="SNRNA-ACTIVATING PROTEIN COMPLEX SUBUNIT 3"/>
    <property type="match status" value="1"/>
</dbReference>
<dbReference type="PANTHER" id="PTHR13421:SF16">
    <property type="entry name" value="SNRNA-ACTIVATING PROTEIN COMPLEX SUBUNIT 3"/>
    <property type="match status" value="1"/>
</dbReference>
<evidence type="ECO:0000256" key="8">
    <source>
        <dbReference type="ARBA" id="ARBA00025193"/>
    </source>
</evidence>
<comment type="subunit">
    <text evidence="9">Part of the SNAPc complex composed of 5 subunits: SNAPC1, SNAPC2, SNAPC3, SNAPC4 and SNAPC5. SNAPC3 interacts with SNAPC1.</text>
</comment>
<evidence type="ECO:0000256" key="1">
    <source>
        <dbReference type="ARBA" id="ARBA00004123"/>
    </source>
</evidence>
<keyword evidence="5" id="KW-0238">DNA-binding</keyword>
<evidence type="ECO:0000256" key="4">
    <source>
        <dbReference type="ARBA" id="ARBA00023015"/>
    </source>
</evidence>
<keyword evidence="7" id="KW-0539">Nucleus</keyword>
<dbReference type="GO" id="GO:0019185">
    <property type="term" value="C:snRNA-activating protein complex"/>
    <property type="evidence" value="ECO:0007669"/>
    <property type="project" value="TreeGrafter"/>
</dbReference>
<name>A0A182P2N8_9DIPT</name>
<dbReference type="GO" id="GO:0042796">
    <property type="term" value="P:snRNA transcription by RNA polymerase III"/>
    <property type="evidence" value="ECO:0007669"/>
    <property type="project" value="TreeGrafter"/>
</dbReference>
<dbReference type="GO" id="GO:0001006">
    <property type="term" value="F:RNA polymerase III type 3 promoter sequence-specific DNA binding"/>
    <property type="evidence" value="ECO:0007669"/>
    <property type="project" value="TreeGrafter"/>
</dbReference>
<dbReference type="InterPro" id="IPR022042">
    <property type="entry name" value="snRNA-activating_su3"/>
</dbReference>
<sequence>MEKIYCPRTEKVISVWEALDEFQKEMYPPGLDRIVETDHDIMEAMGLASNSAEFDRLLESVDVGQLSSKKDIPVRTFVPHKTGTRPKPTEIPPKAARFNCVQRVTVRKSVKDQRNVDVKLRYTRHKYLERKEELELRKDLVPFREMVLVLRFYEPFKYKAGRRLGHPKFSQEFYVLSSQFLTELKDKIFCHCDSGPFYEISKDRAAEPAQKPPKSGFFFIHDTFYNDYRDDANHDYSTVIRKWAERQSLIGELQSARMEDTRFGDLKFRVGYPQVNGPLRINATTLIMIVLFQLYQHQGNCEHLFVISDCRLLATTDILTRSRYPWLNSYGFSRDVPCNICGHCQAQYIVQNCSRHIFDPAYLCENCVETYHYTEDGEKIGEFELYKYTLTMVRADVDEEEENDKKEASTSQ</sequence>
<dbReference type="GO" id="GO:0001046">
    <property type="term" value="F:core promoter sequence-specific DNA binding"/>
    <property type="evidence" value="ECO:0007669"/>
    <property type="project" value="TreeGrafter"/>
</dbReference>
<evidence type="ECO:0000256" key="6">
    <source>
        <dbReference type="ARBA" id="ARBA00023163"/>
    </source>
</evidence>
<dbReference type="GO" id="GO:0042795">
    <property type="term" value="P:snRNA transcription by RNA polymerase II"/>
    <property type="evidence" value="ECO:0007669"/>
    <property type="project" value="TreeGrafter"/>
</dbReference>
<dbReference type="GO" id="GO:0000978">
    <property type="term" value="F:RNA polymerase II cis-regulatory region sequence-specific DNA binding"/>
    <property type="evidence" value="ECO:0007669"/>
    <property type="project" value="TreeGrafter"/>
</dbReference>
<dbReference type="STRING" id="199890.A0A182P2N8"/>
<evidence type="ECO:0000256" key="3">
    <source>
        <dbReference type="ARBA" id="ARBA00013634"/>
    </source>
</evidence>
<dbReference type="GO" id="GO:0005634">
    <property type="term" value="C:nucleus"/>
    <property type="evidence" value="ECO:0007669"/>
    <property type="project" value="UniProtKB-SubCell"/>
</dbReference>
<keyword evidence="12" id="KW-1185">Reference proteome</keyword>
<keyword evidence="4" id="KW-0805">Transcription regulation</keyword>
<accession>A0A182P2N8</accession>
<reference evidence="12" key="1">
    <citation type="submission" date="2013-03" db="EMBL/GenBank/DDBJ databases">
        <title>The Genome Sequence of Anopheles epiroticus epiroticus2.</title>
        <authorList>
            <consortium name="The Broad Institute Genomics Platform"/>
            <person name="Neafsey D.E."/>
            <person name="Howell P."/>
            <person name="Walker B."/>
            <person name="Young S.K."/>
            <person name="Zeng Q."/>
            <person name="Gargeya S."/>
            <person name="Fitzgerald M."/>
            <person name="Haas B."/>
            <person name="Abouelleil A."/>
            <person name="Allen A.W."/>
            <person name="Alvarado L."/>
            <person name="Arachchi H.M."/>
            <person name="Berlin A.M."/>
            <person name="Chapman S.B."/>
            <person name="Gainer-Dewar J."/>
            <person name="Goldberg J."/>
            <person name="Griggs A."/>
            <person name="Gujja S."/>
            <person name="Hansen M."/>
            <person name="Howarth C."/>
            <person name="Imamovic A."/>
            <person name="Ireland A."/>
            <person name="Larimer J."/>
            <person name="McCowan C."/>
            <person name="Murphy C."/>
            <person name="Pearson M."/>
            <person name="Poon T.W."/>
            <person name="Priest M."/>
            <person name="Roberts A."/>
            <person name="Saif S."/>
            <person name="Shea T."/>
            <person name="Sisk P."/>
            <person name="Sykes S."/>
            <person name="Wortman J."/>
            <person name="Nusbaum C."/>
            <person name="Birren B."/>
        </authorList>
    </citation>
    <scope>NUCLEOTIDE SEQUENCE [LARGE SCALE GENOMIC DNA]</scope>
    <source>
        <strain evidence="12">Epiroticus2</strain>
    </source>
</reference>
<evidence type="ECO:0000313" key="11">
    <source>
        <dbReference type="EnsemblMetazoa" id="AEPI001172-PA"/>
    </source>
</evidence>
<evidence type="ECO:0000256" key="7">
    <source>
        <dbReference type="ARBA" id="ARBA00023242"/>
    </source>
</evidence>
<evidence type="ECO:0000256" key="2">
    <source>
        <dbReference type="ARBA" id="ARBA00010410"/>
    </source>
</evidence>
<organism evidence="11 12">
    <name type="scientific">Anopheles epiroticus</name>
    <dbReference type="NCBI Taxonomy" id="199890"/>
    <lineage>
        <taxon>Eukaryota</taxon>
        <taxon>Metazoa</taxon>
        <taxon>Ecdysozoa</taxon>
        <taxon>Arthropoda</taxon>
        <taxon>Hexapoda</taxon>
        <taxon>Insecta</taxon>
        <taxon>Pterygota</taxon>
        <taxon>Neoptera</taxon>
        <taxon>Endopterygota</taxon>
        <taxon>Diptera</taxon>
        <taxon>Nematocera</taxon>
        <taxon>Culicoidea</taxon>
        <taxon>Culicidae</taxon>
        <taxon>Anophelinae</taxon>
        <taxon>Anopheles</taxon>
    </lineage>
</organism>
<keyword evidence="6" id="KW-0804">Transcription</keyword>
<dbReference type="VEuPathDB" id="VectorBase:AEPI001172"/>
<dbReference type="GO" id="GO:0003681">
    <property type="term" value="F:bent DNA binding"/>
    <property type="evidence" value="ECO:0007669"/>
    <property type="project" value="TreeGrafter"/>
</dbReference>
<dbReference type="Proteomes" id="UP000075885">
    <property type="component" value="Unassembled WGS sequence"/>
</dbReference>
<comment type="similarity">
    <text evidence="2">Belongs to the SNAPC3/SRD2 family.</text>
</comment>
<dbReference type="AlphaFoldDB" id="A0A182P2N8"/>
<dbReference type="Pfam" id="PF12251">
    <property type="entry name" value="SNAPC3"/>
    <property type="match status" value="2"/>
</dbReference>
<evidence type="ECO:0000313" key="12">
    <source>
        <dbReference type="Proteomes" id="UP000075885"/>
    </source>
</evidence>
<evidence type="ECO:0000256" key="5">
    <source>
        <dbReference type="ARBA" id="ARBA00023125"/>
    </source>
</evidence>
<comment type="function">
    <text evidence="8">Part of the SNAPc complex required for the transcription of both RNA polymerase II and III small-nuclear RNA genes. Binds to the proximal sequence element (PSE), a non-TATA-box basal promoter element common to these 2 types of genes. Recruits TBP and BRF2 to the U6 snRNA TATA box.</text>
</comment>
<reference evidence="11" key="2">
    <citation type="submission" date="2020-05" db="UniProtKB">
        <authorList>
            <consortium name="EnsemblMetazoa"/>
        </authorList>
    </citation>
    <scope>IDENTIFICATION</scope>
    <source>
        <strain evidence="11">Epiroticus2</strain>
    </source>
</reference>
<evidence type="ECO:0000256" key="9">
    <source>
        <dbReference type="ARBA" id="ARBA00025958"/>
    </source>
</evidence>